<feature type="compositionally biased region" description="Low complexity" evidence="1">
    <location>
        <begin position="93"/>
        <end position="110"/>
    </location>
</feature>
<feature type="compositionally biased region" description="Polar residues" evidence="1">
    <location>
        <begin position="28"/>
        <end position="47"/>
    </location>
</feature>
<comment type="caution">
    <text evidence="2">The sequence shown here is derived from an EMBL/GenBank/DDBJ whole genome shotgun (WGS) entry which is preliminary data.</text>
</comment>
<protein>
    <submittedName>
        <fullName evidence="2">Uncharacterized protein</fullName>
    </submittedName>
</protein>
<evidence type="ECO:0000313" key="2">
    <source>
        <dbReference type="EMBL" id="OIQ83693.1"/>
    </source>
</evidence>
<proteinExistence type="predicted"/>
<name>A0A1J5R6B2_9ZZZZ</name>
<sequence>MVMNSRLKLIASARLPHRLTSPAPKPSAGTSRNSTQGWPTLAQTSAKHSPLAKVANSSSTALTLMGAGLSAKQMVSAPLASGTASAMPPSALPRTPRTRTPTAETRPLVK</sequence>
<gene>
    <name evidence="2" type="ORF">GALL_345150</name>
</gene>
<dbReference type="EMBL" id="MLJW01000681">
    <property type="protein sequence ID" value="OIQ83693.1"/>
    <property type="molecule type" value="Genomic_DNA"/>
</dbReference>
<evidence type="ECO:0000256" key="1">
    <source>
        <dbReference type="SAM" id="MobiDB-lite"/>
    </source>
</evidence>
<accession>A0A1J5R6B2</accession>
<feature type="region of interest" description="Disordered" evidence="1">
    <location>
        <begin position="1"/>
        <end position="52"/>
    </location>
</feature>
<reference evidence="2" key="1">
    <citation type="submission" date="2016-10" db="EMBL/GenBank/DDBJ databases">
        <title>Sequence of Gallionella enrichment culture.</title>
        <authorList>
            <person name="Poehlein A."/>
            <person name="Muehling M."/>
            <person name="Daniel R."/>
        </authorList>
    </citation>
    <scope>NUCLEOTIDE SEQUENCE</scope>
</reference>
<dbReference type="AlphaFoldDB" id="A0A1J5R6B2"/>
<feature type="region of interest" description="Disordered" evidence="1">
    <location>
        <begin position="78"/>
        <end position="110"/>
    </location>
</feature>
<organism evidence="2">
    <name type="scientific">mine drainage metagenome</name>
    <dbReference type="NCBI Taxonomy" id="410659"/>
    <lineage>
        <taxon>unclassified sequences</taxon>
        <taxon>metagenomes</taxon>
        <taxon>ecological metagenomes</taxon>
    </lineage>
</organism>